<dbReference type="SMART" id="SM00544">
    <property type="entry name" value="MA3"/>
    <property type="match status" value="1"/>
</dbReference>
<dbReference type="Gene3D" id="1.25.40.180">
    <property type="match status" value="1"/>
</dbReference>
<keyword evidence="10" id="KW-1185">Reference proteome</keyword>
<dbReference type="GeneID" id="123080410"/>
<feature type="compositionally biased region" description="Pro residues" evidence="7">
    <location>
        <begin position="34"/>
        <end position="43"/>
    </location>
</feature>
<keyword evidence="5" id="KW-0508">mRNA splicing</keyword>
<dbReference type="Gramene" id="TraesSYM3D03G01992040.1">
    <property type="protein sequence ID" value="TraesSYM3D03G01992040.1"/>
    <property type="gene ID" value="TraesSYM3D03G01992040"/>
</dbReference>
<dbReference type="GO" id="GO:0000398">
    <property type="term" value="P:mRNA splicing, via spliceosome"/>
    <property type="evidence" value="ECO:0000318"/>
    <property type="project" value="GO_Central"/>
</dbReference>
<proteinExistence type="inferred from homology"/>
<dbReference type="Gramene" id="TraesCS3D02G438900.1">
    <property type="protein sequence ID" value="TraesCS3D02G438900.1"/>
    <property type="gene ID" value="TraesCS3D02G438900"/>
</dbReference>
<protein>
    <recommendedName>
        <fullName evidence="8">MI domain-containing protein</fullName>
    </recommendedName>
</protein>
<evidence type="ECO:0000313" key="9">
    <source>
        <dbReference type="EnsemblPlants" id="TraesCS3D02G438900.1"/>
    </source>
</evidence>
<dbReference type="Gramene" id="TraesJAG3D03G01975560.1">
    <property type="protein sequence ID" value="TraesJAG3D03G01975560.1"/>
    <property type="gene ID" value="TraesJAG3D03G01975560"/>
</dbReference>
<dbReference type="InterPro" id="IPR016024">
    <property type="entry name" value="ARM-type_fold"/>
</dbReference>
<dbReference type="GO" id="GO:0003723">
    <property type="term" value="F:RNA binding"/>
    <property type="evidence" value="ECO:0000318"/>
    <property type="project" value="GO_Central"/>
</dbReference>
<dbReference type="Gramene" id="TraesMAC3D03G01966600.1">
    <property type="protein sequence ID" value="TraesMAC3D03G01966600.1"/>
    <property type="gene ID" value="TraesMAC3D03G01966600"/>
</dbReference>
<dbReference type="GO" id="GO:0071013">
    <property type="term" value="C:catalytic step 2 spliceosome"/>
    <property type="evidence" value="ECO:0000318"/>
    <property type="project" value="GO_Central"/>
</dbReference>
<dbReference type="Gramene" id="TraesNOR3D03G01993980.1">
    <property type="protein sequence ID" value="TraesNOR3D03G01993980.1"/>
    <property type="gene ID" value="TraesNOR3D03G01993980"/>
</dbReference>
<dbReference type="PROSITE" id="PS51366">
    <property type="entry name" value="MI"/>
    <property type="match status" value="1"/>
</dbReference>
<dbReference type="SMART" id="SM00543">
    <property type="entry name" value="MIF4G"/>
    <property type="match status" value="1"/>
</dbReference>
<evidence type="ECO:0000256" key="7">
    <source>
        <dbReference type="SAM" id="MobiDB-lite"/>
    </source>
</evidence>
<dbReference type="InterPro" id="IPR050781">
    <property type="entry name" value="CWC22_splicing_factor"/>
</dbReference>
<keyword evidence="6" id="KW-0539">Nucleus</keyword>
<gene>
    <name evidence="9" type="primary">LOC123080410</name>
</gene>
<comment type="subcellular location">
    <subcellularLocation>
        <location evidence="1">Nucleus</location>
    </subcellularLocation>
</comment>
<dbReference type="SUPFAM" id="SSF48371">
    <property type="entry name" value="ARM repeat"/>
    <property type="match status" value="1"/>
</dbReference>
<evidence type="ECO:0000256" key="6">
    <source>
        <dbReference type="ARBA" id="ARBA00023242"/>
    </source>
</evidence>
<dbReference type="Gramene" id="TraesWEE_scaffold_045743_01G000200.1">
    <property type="protein sequence ID" value="TraesWEE_scaffold_045743_01G000200.1"/>
    <property type="gene ID" value="TraesWEE_scaffold_045743_01G000200"/>
</dbReference>
<dbReference type="Gramene" id="TraesARI3D03G02001520.1">
    <property type="protein sequence ID" value="TraesARI3D03G02001520.1"/>
    <property type="gene ID" value="TraesARI3D03G02001520"/>
</dbReference>
<accession>A0A3B6H002</accession>
<feature type="compositionally biased region" description="Low complexity" evidence="7">
    <location>
        <begin position="1"/>
        <end position="10"/>
    </location>
</feature>
<feature type="compositionally biased region" description="Basic and acidic residues" evidence="7">
    <location>
        <begin position="84"/>
        <end position="98"/>
    </location>
</feature>
<dbReference type="SMR" id="A0A3B6H002"/>
<organism evidence="9">
    <name type="scientific">Triticum aestivum</name>
    <name type="common">Wheat</name>
    <dbReference type="NCBI Taxonomy" id="4565"/>
    <lineage>
        <taxon>Eukaryota</taxon>
        <taxon>Viridiplantae</taxon>
        <taxon>Streptophyta</taxon>
        <taxon>Embryophyta</taxon>
        <taxon>Tracheophyta</taxon>
        <taxon>Spermatophyta</taxon>
        <taxon>Magnoliopsida</taxon>
        <taxon>Liliopsida</taxon>
        <taxon>Poales</taxon>
        <taxon>Poaceae</taxon>
        <taxon>BOP clade</taxon>
        <taxon>Pooideae</taxon>
        <taxon>Triticodae</taxon>
        <taxon>Triticeae</taxon>
        <taxon>Triticinae</taxon>
        <taxon>Triticum</taxon>
    </lineage>
</organism>
<dbReference type="Gramene" id="TraesCLE_scaffold_048060_01G000200.1">
    <property type="protein sequence ID" value="TraesCLE_scaffold_048060_01G000200.1"/>
    <property type="gene ID" value="TraesCLE_scaffold_048060_01G000200"/>
</dbReference>
<comment type="similarity">
    <text evidence="2">Belongs to the CWC22 family.</text>
</comment>
<evidence type="ECO:0000256" key="1">
    <source>
        <dbReference type="ARBA" id="ARBA00004123"/>
    </source>
</evidence>
<dbReference type="EnsemblPlants" id="TraesCS3D02G438900.1">
    <property type="protein sequence ID" value="TraesCS3D02G438900.1"/>
    <property type="gene ID" value="TraesCS3D02G438900"/>
</dbReference>
<feature type="compositionally biased region" description="Basic and acidic residues" evidence="7">
    <location>
        <begin position="59"/>
        <end position="76"/>
    </location>
</feature>
<feature type="region of interest" description="Disordered" evidence="7">
    <location>
        <begin position="1"/>
        <end position="213"/>
    </location>
</feature>
<feature type="compositionally biased region" description="Basic and acidic residues" evidence="7">
    <location>
        <begin position="111"/>
        <end position="145"/>
    </location>
</feature>
<evidence type="ECO:0000256" key="3">
    <source>
        <dbReference type="ARBA" id="ARBA00022664"/>
    </source>
</evidence>
<dbReference type="Gramene" id="TraesLDM3D03G01965900.1">
    <property type="protein sequence ID" value="TraesLDM3D03G01965900.1"/>
    <property type="gene ID" value="TraesLDM3D03G01965900"/>
</dbReference>
<name>A0A3B6H002_WHEAT</name>
<evidence type="ECO:0000313" key="10">
    <source>
        <dbReference type="Proteomes" id="UP000019116"/>
    </source>
</evidence>
<evidence type="ECO:0000259" key="8">
    <source>
        <dbReference type="PROSITE" id="PS51366"/>
    </source>
</evidence>
<dbReference type="Gramene" id="TraesCAD_scaffold_044797_01G000200.1">
    <property type="protein sequence ID" value="TraesCAD_scaffold_044797_01G000200.1"/>
    <property type="gene ID" value="TraesCAD_scaffold_044797_01G000200"/>
</dbReference>
<dbReference type="PANTHER" id="PTHR18034:SF3">
    <property type="entry name" value="PRE-MRNA-SPLICING FACTOR CWC22 HOMOLOG"/>
    <property type="match status" value="1"/>
</dbReference>
<dbReference type="OrthoDB" id="1924287at2759"/>
<reference evidence="9" key="1">
    <citation type="submission" date="2018-08" db="EMBL/GenBank/DDBJ databases">
        <authorList>
            <person name="Rossello M."/>
        </authorList>
    </citation>
    <scope>NUCLEOTIDE SEQUENCE [LARGE SCALE GENOMIC DNA]</scope>
    <source>
        <strain evidence="9">cv. Chinese Spring</strain>
    </source>
</reference>
<dbReference type="FunFam" id="1.25.40.180:FF:000004">
    <property type="entry name" value="pre-mRNA-splicing factor CWC22 homolog"/>
    <property type="match status" value="1"/>
</dbReference>
<feature type="region of interest" description="Disordered" evidence="7">
    <location>
        <begin position="489"/>
        <end position="528"/>
    </location>
</feature>
<dbReference type="InterPro" id="IPR003891">
    <property type="entry name" value="Initiation_fac_eIF4g_MI"/>
</dbReference>
<dbReference type="Gramene" id="TraesLAC3D03G01909330.1">
    <property type="protein sequence ID" value="TraesLAC3D03G01909330.1"/>
    <property type="gene ID" value="TraesLAC3D03G01909330"/>
</dbReference>
<dbReference type="AlphaFoldDB" id="A0A3B6H002"/>
<feature type="compositionally biased region" description="Basic and acidic residues" evidence="7">
    <location>
        <begin position="171"/>
        <end position="196"/>
    </location>
</feature>
<feature type="compositionally biased region" description="Pro residues" evidence="7">
    <location>
        <begin position="197"/>
        <end position="208"/>
    </location>
</feature>
<dbReference type="OMA" id="VIEGCCE"/>
<sequence>MTASAPASPAASPPRRRRHRDGSPRRGDHRKPRPSPSPSPSPSPDRDADRRRRRSRASPPDRDADRRRRHDPKPSEDNGVAKPSKADDPPRSRARVSDGEEEDGRRARRPRASDDEKEGDRRRRRPRDSDDGRDDRRGSKRDRDRDRRRRRRSPSSESGSSPDDRRRRHRRDEASRRRGEDRGREERRASPERKEPTPPLPPPPPLPEMIPGRTGGIYIPPFRMAQMLRDVEDKASPEYQRLTWDALKKSINGLVNKVNATNIKNLVPELLAENLVRGRGLFCQSCIKSQMASPGFTDVFAALVAVVNTKFPEIGRLLLVRVMLQLKRAYKRNDKPQLLAATKFIAHLVNQVVVHELVALELLTVLLDNPSDDSVEVAVGFVKECGAILQDLTPQGLHAMFERFRGILHEGEIDKRVQFLIEGLFAIRKAKFQGFPAIRPELDLVEQEDQFTHDMSLETELDPETNLNVFRVNPNFAEDEKAYENLKKSILGEDDEDEEGSDDASDGEDEEESDDEEDEEQMEIRDKTETNLINLRRTIYLTIMSSVDFEEAGHKLLKIKLEPGQEMELNIMLLECCSQERTYLRYYGLLGQRFCMINKVFQENFEKCFVQQYSMIHRLETNKLRNVAKFFAHLLGTDALPWHVLAYIRLTEEDTTSSSRIFIKILFQELSEHLGIRLLNERLNDPNMQESFESVFPRDHPKNTRFSINFFTSIGLGGITESLREYLKNMPRMIMQQQKPPSPSESESSGESSDSGSSSQSESSSDESEKKRRKRRKK</sequence>
<dbReference type="RefSeq" id="XP_044359267.1">
    <property type="nucleotide sequence ID" value="XM_044503332.1"/>
</dbReference>
<evidence type="ECO:0000256" key="4">
    <source>
        <dbReference type="ARBA" id="ARBA00022845"/>
    </source>
</evidence>
<dbReference type="Gramene" id="TraesCS3D03G0963900.1">
    <property type="protein sequence ID" value="TraesCS3D03G0963900.1.CDS"/>
    <property type="gene ID" value="TraesCS3D03G0963900"/>
</dbReference>
<feature type="compositionally biased region" description="Acidic residues" evidence="7">
    <location>
        <begin position="492"/>
        <end position="521"/>
    </location>
</feature>
<dbReference type="STRING" id="4565.A0A3B6H002"/>
<dbReference type="Pfam" id="PF02847">
    <property type="entry name" value="MA3"/>
    <property type="match status" value="1"/>
</dbReference>
<feature type="compositionally biased region" description="Low complexity" evidence="7">
    <location>
        <begin position="736"/>
        <end position="763"/>
    </location>
</feature>
<feature type="domain" description="MI" evidence="8">
    <location>
        <begin position="534"/>
        <end position="650"/>
    </location>
</feature>
<dbReference type="Proteomes" id="UP000019116">
    <property type="component" value="Chromosome 3D"/>
</dbReference>
<dbReference type="GO" id="GO:0006417">
    <property type="term" value="P:regulation of translation"/>
    <property type="evidence" value="ECO:0007669"/>
    <property type="project" value="UniProtKB-KW"/>
</dbReference>
<dbReference type="Gramene" id="TraesROB_scaffold_042223_01G000200.1">
    <property type="protein sequence ID" value="TraesROB_scaffold_042223_01G000200.1"/>
    <property type="gene ID" value="TraesROB_scaffold_042223_01G000200"/>
</dbReference>
<dbReference type="InterPro" id="IPR003890">
    <property type="entry name" value="MIF4G-like_typ-3"/>
</dbReference>
<reference evidence="9" key="2">
    <citation type="submission" date="2018-10" db="UniProtKB">
        <authorList>
            <consortium name="EnsemblPlants"/>
        </authorList>
    </citation>
    <scope>IDENTIFICATION</scope>
</reference>
<keyword evidence="3" id="KW-0507">mRNA processing</keyword>
<evidence type="ECO:0000256" key="2">
    <source>
        <dbReference type="ARBA" id="ARBA00006856"/>
    </source>
</evidence>
<feature type="region of interest" description="Disordered" evidence="7">
    <location>
        <begin position="735"/>
        <end position="778"/>
    </location>
</feature>
<keyword evidence="4" id="KW-0810">Translation regulation</keyword>
<dbReference type="PANTHER" id="PTHR18034">
    <property type="entry name" value="CELL CYCLE CONTROL PROTEIN CWF22-RELATED"/>
    <property type="match status" value="1"/>
</dbReference>
<evidence type="ECO:0000256" key="5">
    <source>
        <dbReference type="ARBA" id="ARBA00023187"/>
    </source>
</evidence>